<feature type="transmembrane region" description="Helical" evidence="14">
    <location>
        <begin position="175"/>
        <end position="196"/>
    </location>
</feature>
<evidence type="ECO:0000256" key="10">
    <source>
        <dbReference type="ARBA" id="ARBA00023065"/>
    </source>
</evidence>
<comment type="subcellular location">
    <subcellularLocation>
        <location evidence="2">Cell membrane</location>
        <topology evidence="2">Multi-pass membrane protein</topology>
    </subcellularLocation>
</comment>
<dbReference type="GO" id="GO:0042910">
    <property type="term" value="F:xenobiotic transmembrane transporter activity"/>
    <property type="evidence" value="ECO:0007669"/>
    <property type="project" value="InterPro"/>
</dbReference>
<dbReference type="CDD" id="cd13137">
    <property type="entry name" value="MATE_NorM_like"/>
    <property type="match status" value="1"/>
</dbReference>
<keyword evidence="10" id="KW-0406">Ion transport</keyword>
<dbReference type="PANTHER" id="PTHR43298:SF2">
    <property type="entry name" value="FMN_FAD EXPORTER YEEO-RELATED"/>
    <property type="match status" value="1"/>
</dbReference>
<evidence type="ECO:0000256" key="1">
    <source>
        <dbReference type="ARBA" id="ARBA00003408"/>
    </source>
</evidence>
<feature type="transmembrane region" description="Helical" evidence="14">
    <location>
        <begin position="365"/>
        <end position="383"/>
    </location>
</feature>
<evidence type="ECO:0000256" key="6">
    <source>
        <dbReference type="ARBA" id="ARBA00022449"/>
    </source>
</evidence>
<evidence type="ECO:0000256" key="8">
    <source>
        <dbReference type="ARBA" id="ARBA00022692"/>
    </source>
</evidence>
<feature type="transmembrane region" description="Helical" evidence="14">
    <location>
        <begin position="142"/>
        <end position="163"/>
    </location>
</feature>
<keyword evidence="7" id="KW-1003">Cell membrane</keyword>
<evidence type="ECO:0000313" key="15">
    <source>
        <dbReference type="EMBL" id="SDZ76293.1"/>
    </source>
</evidence>
<protein>
    <recommendedName>
        <fullName evidence="4">Probable multidrug resistance protein NorM</fullName>
    </recommendedName>
    <alternativeName>
        <fullName evidence="12">Multidrug-efflux transporter</fullName>
    </alternativeName>
</protein>
<evidence type="ECO:0000256" key="12">
    <source>
        <dbReference type="ARBA" id="ARBA00031636"/>
    </source>
</evidence>
<feature type="transmembrane region" description="Helical" evidence="14">
    <location>
        <begin position="421"/>
        <end position="443"/>
    </location>
</feature>
<feature type="transmembrane region" description="Helical" evidence="14">
    <location>
        <begin position="292"/>
        <end position="314"/>
    </location>
</feature>
<dbReference type="NCBIfam" id="TIGR00797">
    <property type="entry name" value="matE"/>
    <property type="match status" value="1"/>
</dbReference>
<reference evidence="15 16" key="1">
    <citation type="submission" date="2016-10" db="EMBL/GenBank/DDBJ databases">
        <authorList>
            <person name="de Groot N.N."/>
        </authorList>
    </citation>
    <scope>NUCLEOTIDE SEQUENCE [LARGE SCALE GENOMIC DNA]</scope>
    <source>
        <strain evidence="15 16">CCM7597</strain>
    </source>
</reference>
<evidence type="ECO:0000256" key="7">
    <source>
        <dbReference type="ARBA" id="ARBA00022475"/>
    </source>
</evidence>
<dbReference type="GO" id="GO:0005886">
    <property type="term" value="C:plasma membrane"/>
    <property type="evidence" value="ECO:0007669"/>
    <property type="project" value="UniProtKB-SubCell"/>
</dbReference>
<feature type="region of interest" description="Disordered" evidence="13">
    <location>
        <begin position="456"/>
        <end position="481"/>
    </location>
</feature>
<dbReference type="GO" id="GO:0015297">
    <property type="term" value="F:antiporter activity"/>
    <property type="evidence" value="ECO:0007669"/>
    <property type="project" value="UniProtKB-KW"/>
</dbReference>
<comment type="similarity">
    <text evidence="3">Belongs to the multi antimicrobial extrusion (MATE) (TC 2.A.66.1) family.</text>
</comment>
<feature type="transmembrane region" description="Helical" evidence="14">
    <location>
        <begin position="104"/>
        <end position="122"/>
    </location>
</feature>
<dbReference type="InterPro" id="IPR002528">
    <property type="entry name" value="MATE_fam"/>
</dbReference>
<evidence type="ECO:0000256" key="3">
    <source>
        <dbReference type="ARBA" id="ARBA00010199"/>
    </source>
</evidence>
<name>A0A1H3VNB7_9BACI</name>
<evidence type="ECO:0000256" key="2">
    <source>
        <dbReference type="ARBA" id="ARBA00004651"/>
    </source>
</evidence>
<evidence type="ECO:0000256" key="14">
    <source>
        <dbReference type="SAM" id="Phobius"/>
    </source>
</evidence>
<dbReference type="EMBL" id="FNQR01000001">
    <property type="protein sequence ID" value="SDZ76293.1"/>
    <property type="molecule type" value="Genomic_DNA"/>
</dbReference>
<feature type="transmembrane region" description="Helical" evidence="14">
    <location>
        <begin position="326"/>
        <end position="345"/>
    </location>
</feature>
<feature type="transmembrane region" description="Helical" evidence="14">
    <location>
        <begin position="63"/>
        <end position="84"/>
    </location>
</feature>
<dbReference type="RefSeq" id="WP_093041069.1">
    <property type="nucleotide sequence ID" value="NZ_FNQR01000001.1"/>
</dbReference>
<organism evidence="15 16">
    <name type="scientific">Thalassobacillus cyri</name>
    <dbReference type="NCBI Taxonomy" id="571932"/>
    <lineage>
        <taxon>Bacteria</taxon>
        <taxon>Bacillati</taxon>
        <taxon>Bacillota</taxon>
        <taxon>Bacilli</taxon>
        <taxon>Bacillales</taxon>
        <taxon>Bacillaceae</taxon>
        <taxon>Thalassobacillus</taxon>
    </lineage>
</organism>
<gene>
    <name evidence="15" type="ORF">SAMN05421743_101105</name>
</gene>
<accession>A0A1H3VNB7</accession>
<feature type="transmembrane region" description="Helical" evidence="14">
    <location>
        <begin position="202"/>
        <end position="224"/>
    </location>
</feature>
<evidence type="ECO:0000313" key="16">
    <source>
        <dbReference type="Proteomes" id="UP000198584"/>
    </source>
</evidence>
<sequence>MTTHIENRRIDTADTNKKKIKIILILALPAVIENFFQTILGFVDTYFVSQIGLAEVSAVGVTNAVLAIYFALFMALGVAANVYIANFMGAEKVEKARHIAQQSIVVAAVLGILTGIVTLLFAEPLLQLMGIEENVLAAGSLYFRIVAIPSIFMAFMFVLSAILRGAGNTKAPMYVAIFANLVNAALDYFLIFGIWIFPEWGIAGAAVATVTSRVLGSIGLFWYIQRSDMLRVRKDYWHLDKEHLKELFVLGSPAAGERLIMRAGQIVYFGLVVALGTNVFAAHQIAGNIEVFSYMLGFGFATAVTILVGQQIGAGKYEEAKQYAKLGVFLAFGIMTIFGSILFFLGEWAGGFFTDDETVIHNIGTALKVSGVFQPFLAVVIVLTGAFQGANNTKFPMYLTGVGMWAVRTLFVYLLGIKLGWGLLGVWIAIGMDISFRAVVLAVQFSRDKWVAYKEEPEEDPESECHPQTTKDDLPSCVNSY</sequence>
<dbReference type="PIRSF" id="PIRSF006603">
    <property type="entry name" value="DinF"/>
    <property type="match status" value="1"/>
</dbReference>
<dbReference type="InterPro" id="IPR050222">
    <property type="entry name" value="MATE_MdtK"/>
</dbReference>
<keyword evidence="16" id="KW-1185">Reference proteome</keyword>
<feature type="compositionally biased region" description="Basic and acidic residues" evidence="13">
    <location>
        <begin position="463"/>
        <end position="474"/>
    </location>
</feature>
<evidence type="ECO:0000256" key="11">
    <source>
        <dbReference type="ARBA" id="ARBA00023136"/>
    </source>
</evidence>
<dbReference type="OrthoDB" id="9806302at2"/>
<proteinExistence type="inferred from homology"/>
<keyword evidence="9 14" id="KW-1133">Transmembrane helix</keyword>
<dbReference type="Proteomes" id="UP000198584">
    <property type="component" value="Unassembled WGS sequence"/>
</dbReference>
<evidence type="ECO:0000256" key="9">
    <source>
        <dbReference type="ARBA" id="ARBA00022989"/>
    </source>
</evidence>
<dbReference type="GO" id="GO:0006811">
    <property type="term" value="P:monoatomic ion transport"/>
    <property type="evidence" value="ECO:0007669"/>
    <property type="project" value="UniProtKB-KW"/>
</dbReference>
<keyword evidence="8 14" id="KW-0812">Transmembrane</keyword>
<dbReference type="InterPro" id="IPR048279">
    <property type="entry name" value="MdtK-like"/>
</dbReference>
<dbReference type="Pfam" id="PF01554">
    <property type="entry name" value="MatE"/>
    <property type="match status" value="2"/>
</dbReference>
<dbReference type="STRING" id="571932.SAMN05421743_101105"/>
<dbReference type="AlphaFoldDB" id="A0A1H3VNB7"/>
<feature type="transmembrane region" description="Helical" evidence="14">
    <location>
        <begin position="266"/>
        <end position="286"/>
    </location>
</feature>
<keyword evidence="5" id="KW-0813">Transport</keyword>
<evidence type="ECO:0000256" key="5">
    <source>
        <dbReference type="ARBA" id="ARBA00022448"/>
    </source>
</evidence>
<comment type="function">
    <text evidence="1">Multidrug efflux pump.</text>
</comment>
<dbReference type="PANTHER" id="PTHR43298">
    <property type="entry name" value="MULTIDRUG RESISTANCE PROTEIN NORM-RELATED"/>
    <property type="match status" value="1"/>
</dbReference>
<feature type="transmembrane region" description="Helical" evidence="14">
    <location>
        <begin position="20"/>
        <end position="43"/>
    </location>
</feature>
<feature type="transmembrane region" description="Helical" evidence="14">
    <location>
        <begin position="395"/>
        <end position="415"/>
    </location>
</feature>
<evidence type="ECO:0000256" key="13">
    <source>
        <dbReference type="SAM" id="MobiDB-lite"/>
    </source>
</evidence>
<evidence type="ECO:0000256" key="4">
    <source>
        <dbReference type="ARBA" id="ARBA00020268"/>
    </source>
</evidence>
<keyword evidence="6" id="KW-0050">Antiport</keyword>
<keyword evidence="11 14" id="KW-0472">Membrane</keyword>